<name>A0A9X1YMA1_9BURK</name>
<sequence length="125" mass="13770">MSAIDDDARRLVEIRAYRLKPGTRDDFHAAVTHDALPMVRAYGMDVVTHGPVPNDDNGYFLVRSFASLAELTAQEDEFYGSAPWREGPRESLVSRIETYVDTLLWLGPAAIADLRAGNPPPSVVA</sequence>
<evidence type="ECO:0000313" key="2">
    <source>
        <dbReference type="Proteomes" id="UP001139353"/>
    </source>
</evidence>
<dbReference type="AlphaFoldDB" id="A0A9X1YMA1"/>
<accession>A0A9X1YMA1</accession>
<keyword evidence="2" id="KW-1185">Reference proteome</keyword>
<dbReference type="Proteomes" id="UP001139353">
    <property type="component" value="Unassembled WGS sequence"/>
</dbReference>
<dbReference type="RefSeq" id="WP_275683028.1">
    <property type="nucleotide sequence ID" value="NZ_JAJLJH010000003.1"/>
</dbReference>
<evidence type="ECO:0000313" key="1">
    <source>
        <dbReference type="EMBL" id="MCK9686992.1"/>
    </source>
</evidence>
<dbReference type="InterPro" id="IPR011008">
    <property type="entry name" value="Dimeric_a/b-barrel"/>
</dbReference>
<reference evidence="1" key="1">
    <citation type="submission" date="2021-11" db="EMBL/GenBank/DDBJ databases">
        <title>BS-T2-15 a new species belonging to the Comamonadaceae family isolated from the soil of a French oak forest.</title>
        <authorList>
            <person name="Mieszkin S."/>
            <person name="Alain K."/>
        </authorList>
    </citation>
    <scope>NUCLEOTIDE SEQUENCE</scope>
    <source>
        <strain evidence="1">BS-T2-15</strain>
    </source>
</reference>
<comment type="caution">
    <text evidence="1">The sequence shown here is derived from an EMBL/GenBank/DDBJ whole genome shotgun (WGS) entry which is preliminary data.</text>
</comment>
<gene>
    <name evidence="1" type="ORF">LPC04_14870</name>
</gene>
<organism evidence="1 2">
    <name type="scientific">Scleromatobacter humisilvae</name>
    <dbReference type="NCBI Taxonomy" id="2897159"/>
    <lineage>
        <taxon>Bacteria</taxon>
        <taxon>Pseudomonadati</taxon>
        <taxon>Pseudomonadota</taxon>
        <taxon>Betaproteobacteria</taxon>
        <taxon>Burkholderiales</taxon>
        <taxon>Sphaerotilaceae</taxon>
        <taxon>Scleromatobacter</taxon>
    </lineage>
</organism>
<dbReference type="SUPFAM" id="SSF54909">
    <property type="entry name" value="Dimeric alpha+beta barrel"/>
    <property type="match status" value="1"/>
</dbReference>
<dbReference type="EMBL" id="JAJLJH010000003">
    <property type="protein sequence ID" value="MCK9686992.1"/>
    <property type="molecule type" value="Genomic_DNA"/>
</dbReference>
<proteinExistence type="predicted"/>
<dbReference type="Gene3D" id="3.30.70.100">
    <property type="match status" value="1"/>
</dbReference>
<protein>
    <submittedName>
        <fullName evidence="1">NIPSNAP family protein</fullName>
    </submittedName>
</protein>